<name>A0A1E1JS58_9HELO</name>
<reference evidence="3" key="1">
    <citation type="submission" date="2016-03" db="EMBL/GenBank/DDBJ databases">
        <authorList>
            <person name="Guldener U."/>
        </authorList>
    </citation>
    <scope>NUCLEOTIDE SEQUENCE [LARGE SCALE GENOMIC DNA]</scope>
    <source>
        <strain evidence="3">04CH-RAC-A.6.1</strain>
    </source>
</reference>
<proteinExistence type="predicted"/>
<keyword evidence="3" id="KW-1185">Reference proteome</keyword>
<dbReference type="AlphaFoldDB" id="A0A1E1JS58"/>
<feature type="region of interest" description="Disordered" evidence="1">
    <location>
        <begin position="333"/>
        <end position="355"/>
    </location>
</feature>
<feature type="compositionally biased region" description="Polar residues" evidence="1">
    <location>
        <begin position="276"/>
        <end position="288"/>
    </location>
</feature>
<evidence type="ECO:0000256" key="1">
    <source>
        <dbReference type="SAM" id="MobiDB-lite"/>
    </source>
</evidence>
<feature type="region of interest" description="Disordered" evidence="1">
    <location>
        <begin position="268"/>
        <end position="299"/>
    </location>
</feature>
<gene>
    <name evidence="2" type="ORF">RAG0_00223</name>
</gene>
<accession>A0A1E1JS58</accession>
<feature type="compositionally biased region" description="Polar residues" evidence="1">
    <location>
        <begin position="236"/>
        <end position="248"/>
    </location>
</feature>
<organism evidence="2 3">
    <name type="scientific">Rhynchosporium agropyri</name>
    <dbReference type="NCBI Taxonomy" id="914238"/>
    <lineage>
        <taxon>Eukaryota</taxon>
        <taxon>Fungi</taxon>
        <taxon>Dikarya</taxon>
        <taxon>Ascomycota</taxon>
        <taxon>Pezizomycotina</taxon>
        <taxon>Leotiomycetes</taxon>
        <taxon>Helotiales</taxon>
        <taxon>Ploettnerulaceae</taxon>
        <taxon>Rhynchosporium</taxon>
    </lineage>
</organism>
<feature type="compositionally biased region" description="Basic and acidic residues" evidence="1">
    <location>
        <begin position="346"/>
        <end position="355"/>
    </location>
</feature>
<feature type="region of interest" description="Disordered" evidence="1">
    <location>
        <begin position="222"/>
        <end position="248"/>
    </location>
</feature>
<protein>
    <submittedName>
        <fullName evidence="2">Uncharacterized protein</fullName>
    </submittedName>
</protein>
<evidence type="ECO:0000313" key="3">
    <source>
        <dbReference type="Proteomes" id="UP000178912"/>
    </source>
</evidence>
<sequence>MSQITRTRPSGPDSYWAQPFECVRCGFILFGIGTPIDHEVVASQLQKSLDLQLNNHIHTPCTQCFPDGPWQFCQDRSIIVTPDATTMISQDTGEELSMKDSKRSYEYSCSENHHLWYTNYRQVHNGPWITADPQPPRHCCKQCFPNGMWILGENFQIEGHQTLPDYGKMSPVSVHEIFPGWESYQPLPCKSPSKAWFMSPRRNSENLPPWWWKDPKIDEPLASSTSSAHSSVQVSPRNSSHRISTQSNDFEDLRGWRKNWSWKFWKNSSDDRHPQSPLQQTPEGSTAPTFARSPDEPASVPGLEIKVVESASETNSRTQALSARLDALSILTTKVHDSVPVPEQSSPKRKDWQTYNEWAERGLEMDNEN</sequence>
<dbReference type="EMBL" id="FJUX01000001">
    <property type="protein sequence ID" value="CZS88480.1"/>
    <property type="molecule type" value="Genomic_DNA"/>
</dbReference>
<evidence type="ECO:0000313" key="2">
    <source>
        <dbReference type="EMBL" id="CZS88480.1"/>
    </source>
</evidence>
<dbReference type="Proteomes" id="UP000178912">
    <property type="component" value="Unassembled WGS sequence"/>
</dbReference>
<feature type="compositionally biased region" description="Low complexity" evidence="1">
    <location>
        <begin position="222"/>
        <end position="235"/>
    </location>
</feature>